<gene>
    <name evidence="1" type="ORF">EJ03DRAFT_41694</name>
</gene>
<sequence>MHSSISGNKRNHSCSFLLFQNIRCLLERQPQSSSLEMGGCEMNACQCSARSSRRRQRGAETPALELRRWLTPPTSRSPGRAACLPNAGISVRLSGFSSWPSIITATAASIIKVSAGASVPYLHLSNLYSALLHTRWMKPPTITPTPSFCSRCFHLVHATSHVLHRFHLLRRWRKADFF</sequence>
<accession>A0A6G1KVL4</accession>
<keyword evidence="2" id="KW-1185">Reference proteome</keyword>
<evidence type="ECO:0000313" key="1">
    <source>
        <dbReference type="EMBL" id="KAF2764084.1"/>
    </source>
</evidence>
<dbReference type="Proteomes" id="UP000799436">
    <property type="component" value="Unassembled WGS sequence"/>
</dbReference>
<evidence type="ECO:0000313" key="2">
    <source>
        <dbReference type="Proteomes" id="UP000799436"/>
    </source>
</evidence>
<proteinExistence type="predicted"/>
<name>A0A6G1KVL4_9PEZI</name>
<organism evidence="1 2">
    <name type="scientific">Teratosphaeria nubilosa</name>
    <dbReference type="NCBI Taxonomy" id="161662"/>
    <lineage>
        <taxon>Eukaryota</taxon>
        <taxon>Fungi</taxon>
        <taxon>Dikarya</taxon>
        <taxon>Ascomycota</taxon>
        <taxon>Pezizomycotina</taxon>
        <taxon>Dothideomycetes</taxon>
        <taxon>Dothideomycetidae</taxon>
        <taxon>Mycosphaerellales</taxon>
        <taxon>Teratosphaeriaceae</taxon>
        <taxon>Teratosphaeria</taxon>
    </lineage>
</organism>
<reference evidence="1" key="1">
    <citation type="journal article" date="2020" name="Stud. Mycol.">
        <title>101 Dothideomycetes genomes: a test case for predicting lifestyles and emergence of pathogens.</title>
        <authorList>
            <person name="Haridas S."/>
            <person name="Albert R."/>
            <person name="Binder M."/>
            <person name="Bloem J."/>
            <person name="Labutti K."/>
            <person name="Salamov A."/>
            <person name="Andreopoulos B."/>
            <person name="Baker S."/>
            <person name="Barry K."/>
            <person name="Bills G."/>
            <person name="Bluhm B."/>
            <person name="Cannon C."/>
            <person name="Castanera R."/>
            <person name="Culley D."/>
            <person name="Daum C."/>
            <person name="Ezra D."/>
            <person name="Gonzalez J."/>
            <person name="Henrissat B."/>
            <person name="Kuo A."/>
            <person name="Liang C."/>
            <person name="Lipzen A."/>
            <person name="Lutzoni F."/>
            <person name="Magnuson J."/>
            <person name="Mondo S."/>
            <person name="Nolan M."/>
            <person name="Ohm R."/>
            <person name="Pangilinan J."/>
            <person name="Park H.-J."/>
            <person name="Ramirez L."/>
            <person name="Alfaro M."/>
            <person name="Sun H."/>
            <person name="Tritt A."/>
            <person name="Yoshinaga Y."/>
            <person name="Zwiers L.-H."/>
            <person name="Turgeon B."/>
            <person name="Goodwin S."/>
            <person name="Spatafora J."/>
            <person name="Crous P."/>
            <person name="Grigoriev I."/>
        </authorList>
    </citation>
    <scope>NUCLEOTIDE SEQUENCE</scope>
    <source>
        <strain evidence="1">CBS 116005</strain>
    </source>
</reference>
<protein>
    <submittedName>
        <fullName evidence="1">Uncharacterized protein</fullName>
    </submittedName>
</protein>
<dbReference type="EMBL" id="ML995941">
    <property type="protein sequence ID" value="KAF2764084.1"/>
    <property type="molecule type" value="Genomic_DNA"/>
</dbReference>
<dbReference type="AlphaFoldDB" id="A0A6G1KVL4"/>